<dbReference type="EMBL" id="JAADYS010000862">
    <property type="protein sequence ID" value="KAF4466531.1"/>
    <property type="molecule type" value="Genomic_DNA"/>
</dbReference>
<proteinExistence type="predicted"/>
<evidence type="ECO:0000313" key="2">
    <source>
        <dbReference type="EMBL" id="KAF4466531.1"/>
    </source>
</evidence>
<dbReference type="InterPro" id="IPR035896">
    <property type="entry name" value="AN1-like_Znf"/>
</dbReference>
<reference evidence="2 3" key="1">
    <citation type="submission" date="2020-01" db="EMBL/GenBank/DDBJ databases">
        <title>Identification and distribution of gene clusters putatively required for synthesis of sphingolipid metabolism inhibitors in phylogenetically diverse species of the filamentous fungus Fusarium.</title>
        <authorList>
            <person name="Kim H.-S."/>
            <person name="Busman M."/>
            <person name="Brown D.W."/>
            <person name="Divon H."/>
            <person name="Uhlig S."/>
            <person name="Proctor R.H."/>
        </authorList>
    </citation>
    <scope>NUCLEOTIDE SEQUENCE [LARGE SCALE GENOMIC DNA]</scope>
    <source>
        <strain evidence="2 3">NRRL 20459</strain>
    </source>
</reference>
<dbReference type="InterPro" id="IPR002575">
    <property type="entry name" value="Aminoglycoside_PTrfase"/>
</dbReference>
<accession>A0A8H4PEH0</accession>
<dbReference type="PANTHER" id="PTHR21310:SF15">
    <property type="entry name" value="AMINOGLYCOSIDE PHOSPHOTRANSFERASE DOMAIN-CONTAINING PROTEIN"/>
    <property type="match status" value="1"/>
</dbReference>
<dbReference type="InterPro" id="IPR051678">
    <property type="entry name" value="AGP_Transferase"/>
</dbReference>
<feature type="domain" description="Aminoglycoside phosphotransferase" evidence="1">
    <location>
        <begin position="585"/>
        <end position="784"/>
    </location>
</feature>
<dbReference type="OrthoDB" id="5327538at2759"/>
<dbReference type="SUPFAM" id="SSF56112">
    <property type="entry name" value="Protein kinase-like (PK-like)"/>
    <property type="match status" value="2"/>
</dbReference>
<dbReference type="SUPFAM" id="SSF118310">
    <property type="entry name" value="AN1-like Zinc finger"/>
    <property type="match status" value="1"/>
</dbReference>
<dbReference type="Proteomes" id="UP000554235">
    <property type="component" value="Unassembled WGS sequence"/>
</dbReference>
<organism evidence="2 3">
    <name type="scientific">Fusarium albosuccineum</name>
    <dbReference type="NCBI Taxonomy" id="1237068"/>
    <lineage>
        <taxon>Eukaryota</taxon>
        <taxon>Fungi</taxon>
        <taxon>Dikarya</taxon>
        <taxon>Ascomycota</taxon>
        <taxon>Pezizomycotina</taxon>
        <taxon>Sordariomycetes</taxon>
        <taxon>Hypocreomycetidae</taxon>
        <taxon>Hypocreales</taxon>
        <taxon>Nectriaceae</taxon>
        <taxon>Fusarium</taxon>
        <taxon>Fusarium decemcellulare species complex</taxon>
    </lineage>
</organism>
<comment type="caution">
    <text evidence="2">The sequence shown here is derived from an EMBL/GenBank/DDBJ whole genome shotgun (WGS) entry which is preliminary data.</text>
</comment>
<gene>
    <name evidence="2" type="ORF">FALBO_6616</name>
</gene>
<protein>
    <submittedName>
        <fullName evidence="2">Methylglyoxal reductase (NADPH-dependent)</fullName>
    </submittedName>
</protein>
<dbReference type="PANTHER" id="PTHR21310">
    <property type="entry name" value="AMINOGLYCOSIDE PHOSPHOTRANSFERASE-RELATED-RELATED"/>
    <property type="match status" value="1"/>
</dbReference>
<dbReference type="AlphaFoldDB" id="A0A8H4PEH0"/>
<sequence>MTRFWDCAVEGCPNPAAIDVGGCMRCQSMYCSTHIRSVLHSCKAEPLYDEEWEAAITAELVALKSKTNHEALLRHAIELSGGKSCRLDGRDPLDRSLMGGMHVHLQLIFEDGTVWLARILRETYTSFNNQVSNDILLSECATLRWLESVDVPTPRLHGYGLRGDVRNEVGVAYMLIDKLPGKPFDSASASDDQRSKVLDGWAKVLFTLGTRPFDSIGSLKFAADGKIKIGAIASDRTGTLPCIGPFDNAEDLYSSWAGTYLDLIADGQLFSSISIDAYIMYKYLQQQVRAGSWLKRWENVNSGPFFLKHTDDKGDHILVDDNFEITGIIDWTFARVVPAYEALGPSLVSANNGDLFDGKPGVSDEDGVLAQGLQTRKSRFCYFESDEIRRFLLLGLGLTKDELVTAFQAIVTTFEGKPLNWQEWRQRCQEVSKQVHRKLQALGLQFLDSLPAHPWTAIDQASVVAVVRLVRGTCVPFISFPSTTIVLLLTVCKVDDATWEMGINREVESILTQVNVPELIRVASSLRNNQPCQFRPGKHHGSGAIMGCANYHGWILFDDGVKWLARIPRTTTFSDIPSNLVEYLVESEYATLKWLEHIGVSAPKAYAFGLSSNPDNLVGVSYILEDAMPGKPFYHHQATADQKATVYRQYAGILTQISRHPLAQACSLVLERDAFRQGPIASNRFLTLAEHGPFKSPLEYFTSIAELYMELISDGQIYPEYPKEAFIFYRLLRNRVAPLLATASTQPAGFFLKHVDDKGDHILVDEDYNITAVIDWQFARFVPACEAFGPSLFTADLGSLYSGTAGLSADDLLLAESLRNNGSEDLADTANGSELARRFHFGLASGLMKKEVLDMIGAVLSLLDGEFQVRDMEVGAWVEAEWEKSSGEQWNDKVRELAKKLDECAGLGDDR</sequence>
<evidence type="ECO:0000259" key="1">
    <source>
        <dbReference type="Pfam" id="PF01636"/>
    </source>
</evidence>
<dbReference type="InterPro" id="IPR011009">
    <property type="entry name" value="Kinase-like_dom_sf"/>
</dbReference>
<feature type="domain" description="Aminoglycoside phosphotransferase" evidence="1">
    <location>
        <begin position="138"/>
        <end position="341"/>
    </location>
</feature>
<dbReference type="Pfam" id="PF01636">
    <property type="entry name" value="APH"/>
    <property type="match status" value="2"/>
</dbReference>
<evidence type="ECO:0000313" key="3">
    <source>
        <dbReference type="Proteomes" id="UP000554235"/>
    </source>
</evidence>
<name>A0A8H4PEH0_9HYPO</name>
<keyword evidence="3" id="KW-1185">Reference proteome</keyword>